<gene>
    <name evidence="1" type="ORF">TVAG_488970</name>
</gene>
<dbReference type="Gene3D" id="3.80.10.10">
    <property type="entry name" value="Ribonuclease Inhibitor"/>
    <property type="match status" value="1"/>
</dbReference>
<reference evidence="1" key="2">
    <citation type="journal article" date="2007" name="Science">
        <title>Draft genome sequence of the sexually transmitted pathogen Trichomonas vaginalis.</title>
        <authorList>
            <person name="Carlton J.M."/>
            <person name="Hirt R.P."/>
            <person name="Silva J.C."/>
            <person name="Delcher A.L."/>
            <person name="Schatz M."/>
            <person name="Zhao Q."/>
            <person name="Wortman J.R."/>
            <person name="Bidwell S.L."/>
            <person name="Alsmark U.C.M."/>
            <person name="Besteiro S."/>
            <person name="Sicheritz-Ponten T."/>
            <person name="Noel C.J."/>
            <person name="Dacks J.B."/>
            <person name="Foster P.G."/>
            <person name="Simillion C."/>
            <person name="Van de Peer Y."/>
            <person name="Miranda-Saavedra D."/>
            <person name="Barton G.J."/>
            <person name="Westrop G.D."/>
            <person name="Mueller S."/>
            <person name="Dessi D."/>
            <person name="Fiori P.L."/>
            <person name="Ren Q."/>
            <person name="Paulsen I."/>
            <person name="Zhang H."/>
            <person name="Bastida-Corcuera F.D."/>
            <person name="Simoes-Barbosa A."/>
            <person name="Brown M.T."/>
            <person name="Hayes R.D."/>
            <person name="Mukherjee M."/>
            <person name="Okumura C.Y."/>
            <person name="Schneider R."/>
            <person name="Smith A.J."/>
            <person name="Vanacova S."/>
            <person name="Villalvazo M."/>
            <person name="Haas B.J."/>
            <person name="Pertea M."/>
            <person name="Feldblyum T.V."/>
            <person name="Utterback T.R."/>
            <person name="Shu C.L."/>
            <person name="Osoegawa K."/>
            <person name="de Jong P.J."/>
            <person name="Hrdy I."/>
            <person name="Horvathova L."/>
            <person name="Zubacova Z."/>
            <person name="Dolezal P."/>
            <person name="Malik S.B."/>
            <person name="Logsdon J.M. Jr."/>
            <person name="Henze K."/>
            <person name="Gupta A."/>
            <person name="Wang C.C."/>
            <person name="Dunne R.L."/>
            <person name="Upcroft J.A."/>
            <person name="Upcroft P."/>
            <person name="White O."/>
            <person name="Salzberg S.L."/>
            <person name="Tang P."/>
            <person name="Chiu C.-H."/>
            <person name="Lee Y.-S."/>
            <person name="Embley T.M."/>
            <person name="Coombs G.H."/>
            <person name="Mottram J.C."/>
            <person name="Tachezy J."/>
            <person name="Fraser-Liggett C.M."/>
            <person name="Johnson P.J."/>
        </authorList>
    </citation>
    <scope>NUCLEOTIDE SEQUENCE [LARGE SCALE GENOMIC DNA]</scope>
    <source>
        <strain evidence="1">G3</strain>
    </source>
</reference>
<dbReference type="RefSeq" id="XP_001307288.1">
    <property type="nucleotide sequence ID" value="XM_001307287.1"/>
</dbReference>
<dbReference type="PANTHER" id="PTHR45661:SF3">
    <property type="entry name" value="IG-LIKE DOMAIN-CONTAINING PROTEIN"/>
    <property type="match status" value="1"/>
</dbReference>
<dbReference type="EMBL" id="DS113862">
    <property type="protein sequence ID" value="EAX94358.1"/>
    <property type="molecule type" value="Genomic_DNA"/>
</dbReference>
<dbReference type="Pfam" id="PF13306">
    <property type="entry name" value="LRR_5"/>
    <property type="match status" value="2"/>
</dbReference>
<dbReference type="VEuPathDB" id="TrichDB:TVAGG3_0426880"/>
<dbReference type="STRING" id="5722.A2FL69"/>
<evidence type="ECO:0000313" key="1">
    <source>
        <dbReference type="EMBL" id="EAX94358.1"/>
    </source>
</evidence>
<dbReference type="InterPro" id="IPR032675">
    <property type="entry name" value="LRR_dom_sf"/>
</dbReference>
<dbReference type="AlphaFoldDB" id="A2FL69"/>
<dbReference type="Proteomes" id="UP000001542">
    <property type="component" value="Unassembled WGS sequence"/>
</dbReference>
<keyword evidence="2" id="KW-1185">Reference proteome</keyword>
<dbReference type="InterPro" id="IPR053139">
    <property type="entry name" value="Surface_bspA-like"/>
</dbReference>
<dbReference type="PANTHER" id="PTHR45661">
    <property type="entry name" value="SURFACE ANTIGEN"/>
    <property type="match status" value="1"/>
</dbReference>
<name>A2FL69_TRIV3</name>
<dbReference type="SUPFAM" id="SSF52058">
    <property type="entry name" value="L domain-like"/>
    <property type="match status" value="1"/>
</dbReference>
<proteinExistence type="predicted"/>
<dbReference type="KEGG" id="tva:4752090"/>
<dbReference type="VEuPathDB" id="TrichDB:TVAG_357470"/>
<reference evidence="1" key="1">
    <citation type="submission" date="2006-10" db="EMBL/GenBank/DDBJ databases">
        <authorList>
            <person name="Amadeo P."/>
            <person name="Zhao Q."/>
            <person name="Wortman J."/>
            <person name="Fraser-Liggett C."/>
            <person name="Carlton J."/>
        </authorList>
    </citation>
    <scope>NUCLEOTIDE SEQUENCE</scope>
    <source>
        <strain evidence="1">G3</strain>
    </source>
</reference>
<dbReference type="InParanoid" id="A2FL69"/>
<sequence>MSSGLTTANLASSVQTIGSSAFSSSSITDLTIGCNIPQYMCQSCTSLTTLEMLPGIVEINIYAFSGCTSLLGFTIPTTLQTIGSFSFQNCEVLKDVNMATNGNLNSVAGGSFQRCYRLKEISLSPMEKIFSFYNGALMNRQQTQLIVFIPYSDIKNFVVPSEMEVIGSYAFMGSPRLVRVFFSGSRINRINYQAFKDCYNLNLVFFASSNIEVSFGTEVFVGCPNLKKCGTFSAPPSVKATLLEQGIPRIAFNDECDTSVTCKIRPDFKISPSYLFPFITMSV</sequence>
<protein>
    <submittedName>
        <fullName evidence="1">Surface antigen BspA-like</fullName>
    </submittedName>
</protein>
<dbReference type="InterPro" id="IPR026906">
    <property type="entry name" value="LRR_5"/>
</dbReference>
<evidence type="ECO:0000313" key="2">
    <source>
        <dbReference type="Proteomes" id="UP000001542"/>
    </source>
</evidence>
<accession>A2FL69</accession>
<dbReference type="OrthoDB" id="191683at2759"/>
<organism evidence="1 2">
    <name type="scientific">Trichomonas vaginalis (strain ATCC PRA-98 / G3)</name>
    <dbReference type="NCBI Taxonomy" id="412133"/>
    <lineage>
        <taxon>Eukaryota</taxon>
        <taxon>Metamonada</taxon>
        <taxon>Parabasalia</taxon>
        <taxon>Trichomonadida</taxon>
        <taxon>Trichomonadidae</taxon>
        <taxon>Trichomonas</taxon>
    </lineage>
</organism>